<keyword evidence="4" id="KW-1185">Reference proteome</keyword>
<evidence type="ECO:0000259" key="2">
    <source>
        <dbReference type="Pfam" id="PF18210"/>
    </source>
</evidence>
<feature type="compositionally biased region" description="Acidic residues" evidence="1">
    <location>
        <begin position="78"/>
        <end position="90"/>
    </location>
</feature>
<feature type="region of interest" description="Disordered" evidence="1">
    <location>
        <begin position="163"/>
        <end position="203"/>
    </location>
</feature>
<feature type="compositionally biased region" description="Polar residues" evidence="1">
    <location>
        <begin position="247"/>
        <end position="257"/>
    </location>
</feature>
<reference evidence="3" key="2">
    <citation type="submission" date="2013-04" db="UniProtKB">
        <authorList>
            <consortium name="EnsemblPlants"/>
        </authorList>
    </citation>
    <scope>IDENTIFICATION</scope>
</reference>
<name>J3MFP8_ORYBR</name>
<feature type="compositionally biased region" description="Polar residues" evidence="1">
    <location>
        <begin position="171"/>
        <end position="186"/>
    </location>
</feature>
<dbReference type="InterPro" id="IPR040850">
    <property type="entry name" value="Knl1_RWD_C"/>
</dbReference>
<gene>
    <name evidence="3" type="primary">LOC102715492</name>
</gene>
<feature type="region of interest" description="Disordered" evidence="1">
    <location>
        <begin position="242"/>
        <end position="280"/>
    </location>
</feature>
<feature type="region of interest" description="Disordered" evidence="1">
    <location>
        <begin position="40"/>
        <end position="93"/>
    </location>
</feature>
<dbReference type="Gramene" id="OB06G28420.1">
    <property type="protein sequence ID" value="OB06G28420.1"/>
    <property type="gene ID" value="OB06G28420"/>
</dbReference>
<feature type="compositionally biased region" description="Polar residues" evidence="1">
    <location>
        <begin position="517"/>
        <end position="527"/>
    </location>
</feature>
<feature type="region of interest" description="Disordered" evidence="1">
    <location>
        <begin position="507"/>
        <end position="549"/>
    </location>
</feature>
<feature type="compositionally biased region" description="Low complexity" evidence="1">
    <location>
        <begin position="55"/>
        <end position="77"/>
    </location>
</feature>
<accession>J3MFP8</accession>
<protein>
    <recommendedName>
        <fullName evidence="2">Knl1 C-terminal RWD domain-containing protein</fullName>
    </recommendedName>
</protein>
<dbReference type="STRING" id="4533.J3MFP8"/>
<feature type="region of interest" description="Disordered" evidence="1">
    <location>
        <begin position="1"/>
        <end position="22"/>
    </location>
</feature>
<evidence type="ECO:0000313" key="3">
    <source>
        <dbReference type="EnsemblPlants" id="OB06G28420.1"/>
    </source>
</evidence>
<dbReference type="AlphaFoldDB" id="J3MFP8"/>
<dbReference type="OrthoDB" id="1929367at2759"/>
<organism evidence="3">
    <name type="scientific">Oryza brachyantha</name>
    <name type="common">malo sina</name>
    <dbReference type="NCBI Taxonomy" id="4533"/>
    <lineage>
        <taxon>Eukaryota</taxon>
        <taxon>Viridiplantae</taxon>
        <taxon>Streptophyta</taxon>
        <taxon>Embryophyta</taxon>
        <taxon>Tracheophyta</taxon>
        <taxon>Spermatophyta</taxon>
        <taxon>Magnoliopsida</taxon>
        <taxon>Liliopsida</taxon>
        <taxon>Poales</taxon>
        <taxon>Poaceae</taxon>
        <taxon>BOP clade</taxon>
        <taxon>Oryzoideae</taxon>
        <taxon>Oryzeae</taxon>
        <taxon>Oryzinae</taxon>
        <taxon>Oryza</taxon>
    </lineage>
</organism>
<reference evidence="3" key="1">
    <citation type="journal article" date="2013" name="Nat. Commun.">
        <title>Whole-genome sequencing of Oryza brachyantha reveals mechanisms underlying Oryza genome evolution.</title>
        <authorList>
            <person name="Chen J."/>
            <person name="Huang Q."/>
            <person name="Gao D."/>
            <person name="Wang J."/>
            <person name="Lang Y."/>
            <person name="Liu T."/>
            <person name="Li B."/>
            <person name="Bai Z."/>
            <person name="Luis Goicoechea J."/>
            <person name="Liang C."/>
            <person name="Chen C."/>
            <person name="Zhang W."/>
            <person name="Sun S."/>
            <person name="Liao Y."/>
            <person name="Zhang X."/>
            <person name="Yang L."/>
            <person name="Song C."/>
            <person name="Wang M."/>
            <person name="Shi J."/>
            <person name="Liu G."/>
            <person name="Liu J."/>
            <person name="Zhou H."/>
            <person name="Zhou W."/>
            <person name="Yu Q."/>
            <person name="An N."/>
            <person name="Chen Y."/>
            <person name="Cai Q."/>
            <person name="Wang B."/>
            <person name="Liu B."/>
            <person name="Min J."/>
            <person name="Huang Y."/>
            <person name="Wu H."/>
            <person name="Li Z."/>
            <person name="Zhang Y."/>
            <person name="Yin Y."/>
            <person name="Song W."/>
            <person name="Jiang J."/>
            <person name="Jackson S.A."/>
            <person name="Wing R.A."/>
            <person name="Wang J."/>
            <person name="Chen M."/>
        </authorList>
    </citation>
    <scope>NUCLEOTIDE SEQUENCE [LARGE SCALE GENOMIC DNA]</scope>
    <source>
        <strain evidence="3">cv. IRGC 101232</strain>
    </source>
</reference>
<dbReference type="HOGENOM" id="CLU_003434_1_0_1"/>
<feature type="compositionally biased region" description="Polar residues" evidence="1">
    <location>
        <begin position="355"/>
        <end position="370"/>
    </location>
</feature>
<dbReference type="OMA" id="DQPSHEC"/>
<proteinExistence type="predicted"/>
<sequence length="1046" mass="115213">MDVGSGGCLPLPSPATEDETIARRRSRRVSFAEITAVHVFDRDEDFETPPEERAAAAAASPSPSLSPSLSPGNPAAAEGEETEGEDEGEDFVPAPFRFVNNDVDLSSPGSAAGSLVSNDDEDFFGPVSRSFILSGRPSDSGMSEDGNHDITLDSETFSRHFRSVAPPDDCSINSVGSLRTPNSASTGPLKEQTGSGYDGKSYNSRDALTNMSLLADNPERYDYAKLSPTLSNLLRKVKDVHGPMSPKNGTGTVTPDHSSALVASKKKNREEKSSIGNGISCSEMDTVGSLAEHVPIRNPVVTSTDPIQEDNAMTVNVNVKSQENCNNGHAVILVDVNKNVHPPAMLSPPYKSLTSDNNFQPHLLDQQPSKDQPPGTYCTTNDNYLWPSAVSAVPTNNGEQQQQQNHVMDVEAIPNTPKTVVQISETSQGSISSLRSKRRQLFSPIALSTSNVVSQEASSLGSEFVKHGKRILALRDNLKSSIYESPATHNFRLPQIERNAFGLKPNAIAGNAENHDSTMSVSSNSVPQRHLKKSGQASTLGTPRQELNEVTKIQEMPCNVLIMDDQPSHECNAIKDLDGAGRKRSINENSHAELERRQKLTKAPRSPATSLKQLPCVSLSSNMIEEKQSDAHGSEQSINVDWSKVVFMVSNAMSQVLSTSISKVKPHQLDMIEDMLEEIQRARNFNRLSTAVRIQDCGSDKQKRLAEARSLIDKLLYEKAKLQINHMKLEKLQSRAQVCQAGIQECRYLKSKISNLKGSPRHATTVVTASDRQEGLALITEKQLALNMVKKKVEGSRSSLEFLCSTKGDISCDELIRAAEQHLEMKNQCRIVHQQSWLWELNDLVKRENRHDIILNYCSLLSQRIVLNISDMSIFVNNLLSGTKIDQKFPNLNASVAFSYVFESEVNQRVSGLRSLQKKTMETSLLLGNLIDVLVEIKIAKLELLNLTSAAFDMESQTCQLAFSLCFMNFKRGKIISFTIDMTDLNRAIYPSEPSELLMKVCESNTTVVQPDLDKLMSSLRDLQPGRLMILRLCRMASKLMYELPG</sequence>
<dbReference type="GeneID" id="102715492"/>
<evidence type="ECO:0000313" key="4">
    <source>
        <dbReference type="Proteomes" id="UP000006038"/>
    </source>
</evidence>
<dbReference type="EnsemblPlants" id="OB06G28420.1">
    <property type="protein sequence ID" value="OB06G28420.1"/>
    <property type="gene ID" value="OB06G28420"/>
</dbReference>
<dbReference type="RefSeq" id="XP_015694078.1">
    <property type="nucleotide sequence ID" value="XM_015838592.2"/>
</dbReference>
<dbReference type="Pfam" id="PF18210">
    <property type="entry name" value="Knl1_RWD_C"/>
    <property type="match status" value="1"/>
</dbReference>
<feature type="region of interest" description="Disordered" evidence="1">
    <location>
        <begin position="355"/>
        <end position="377"/>
    </location>
</feature>
<evidence type="ECO:0000256" key="1">
    <source>
        <dbReference type="SAM" id="MobiDB-lite"/>
    </source>
</evidence>
<dbReference type="Proteomes" id="UP000006038">
    <property type="component" value="Chromosome 6"/>
</dbReference>
<feature type="domain" description="Knl1 C-terminal RWD" evidence="2">
    <location>
        <begin position="782"/>
        <end position="933"/>
    </location>
</feature>
<dbReference type="eggNOG" id="ENOG502QT3U">
    <property type="taxonomic scope" value="Eukaryota"/>
</dbReference>
<dbReference type="PANTHER" id="PTHR35707">
    <property type="entry name" value="OS06G0608100 PROTEIN"/>
    <property type="match status" value="1"/>
</dbReference>
<dbReference type="PANTHER" id="PTHR35707:SF1">
    <property type="entry name" value="SPC7 KINETOCHORE PROTEIN DOMAIN-CONTAINING PROTEIN"/>
    <property type="match status" value="1"/>
</dbReference>
<feature type="region of interest" description="Disordered" evidence="1">
    <location>
        <begin position="582"/>
        <end position="612"/>
    </location>
</feature>